<name>A0AAN6DKB8_PICAN</name>
<reference evidence="1" key="1">
    <citation type="journal article" date="2021" name="G3 (Bethesda)">
        <title>Genomic diversity, chromosomal rearrangements, and interspecies hybridization in the ogataea polymorpha species complex.</title>
        <authorList>
            <person name="Hanson S.J."/>
            <person name="Cinneide E.O."/>
            <person name="Salzberg L.I."/>
            <person name="Wolfe K.H."/>
            <person name="McGowan J."/>
            <person name="Fitzpatrick D.A."/>
            <person name="Matlin K."/>
        </authorList>
    </citation>
    <scope>NUCLEOTIDE SEQUENCE</scope>
    <source>
        <strain evidence="1">61-244</strain>
    </source>
</reference>
<evidence type="ECO:0000313" key="1">
    <source>
        <dbReference type="EMBL" id="KAG7821636.1"/>
    </source>
</evidence>
<dbReference type="EMBL" id="JAHLUX010000001">
    <property type="protein sequence ID" value="KAG7821636.1"/>
    <property type="molecule type" value="Genomic_DNA"/>
</dbReference>
<protein>
    <submittedName>
        <fullName evidence="1">Uncharacterized protein</fullName>
    </submittedName>
</protein>
<comment type="caution">
    <text evidence="1">The sequence shown here is derived from an EMBL/GenBank/DDBJ whole genome shotgun (WGS) entry which is preliminary data.</text>
</comment>
<gene>
    <name evidence="1" type="ORF">KL928_000111</name>
</gene>
<dbReference type="Proteomes" id="UP001196530">
    <property type="component" value="Unassembled WGS sequence"/>
</dbReference>
<dbReference type="AlphaFoldDB" id="A0AAN6DKB8"/>
<dbReference type="RefSeq" id="XP_043062006.1">
    <property type="nucleotide sequence ID" value="XM_043201439.1"/>
</dbReference>
<sequence>MAGKHPHSDIRTRSLLLDNLRSAAVRSPQPVVLAIVRPENCRAGVTLGDLAPAASESCKAQKASQLHSDLELHNHAGLQHSTDSLWNSEPERVQGCRVRHSDSTGGACGVSDA</sequence>
<dbReference type="GeneID" id="66124162"/>
<proteinExistence type="predicted"/>
<accession>A0AAN6DKB8</accession>
<organism evidence="1 2">
    <name type="scientific">Pichia angusta</name>
    <name type="common">Yeast</name>
    <name type="synonym">Hansenula polymorpha</name>
    <dbReference type="NCBI Taxonomy" id="870730"/>
    <lineage>
        <taxon>Eukaryota</taxon>
        <taxon>Fungi</taxon>
        <taxon>Dikarya</taxon>
        <taxon>Ascomycota</taxon>
        <taxon>Saccharomycotina</taxon>
        <taxon>Pichiomycetes</taxon>
        <taxon>Pichiales</taxon>
        <taxon>Pichiaceae</taxon>
        <taxon>Ogataea</taxon>
    </lineage>
</organism>
<evidence type="ECO:0000313" key="2">
    <source>
        <dbReference type="Proteomes" id="UP001196530"/>
    </source>
</evidence>